<sequence length="111" mass="12533">MQKKLKLHLADFLSEKNGFQIFLLKFFNFSPPPPPPSIHGFHRRMQHLRPSSERVHRRVRLLRGGGVTHGAEISAMCGAWGLLRLQTAAPWVFVEVCLCFGPFGPCLQIGI</sequence>
<dbReference type="EMBL" id="CM017616">
    <property type="protein sequence ID" value="TYI18559.1"/>
    <property type="molecule type" value="Genomic_DNA"/>
</dbReference>
<dbReference type="Proteomes" id="UP000322667">
    <property type="component" value="Chromosome A07"/>
</dbReference>
<protein>
    <submittedName>
        <fullName evidence="1">Uncharacterized protein</fullName>
    </submittedName>
</protein>
<dbReference type="AlphaFoldDB" id="A0A5D2PR65"/>
<name>A0A5D2PR65_GOSTO</name>
<reference evidence="1 2" key="1">
    <citation type="submission" date="2019-07" db="EMBL/GenBank/DDBJ databases">
        <title>WGS assembly of Gossypium tomentosum.</title>
        <authorList>
            <person name="Chen Z.J."/>
            <person name="Sreedasyam A."/>
            <person name="Ando A."/>
            <person name="Song Q."/>
            <person name="De L."/>
            <person name="Hulse-Kemp A."/>
            <person name="Ding M."/>
            <person name="Ye W."/>
            <person name="Kirkbride R."/>
            <person name="Jenkins J."/>
            <person name="Plott C."/>
            <person name="Lovell J."/>
            <person name="Lin Y.-M."/>
            <person name="Vaughn R."/>
            <person name="Liu B."/>
            <person name="Li W."/>
            <person name="Simpson S."/>
            <person name="Scheffler B."/>
            <person name="Saski C."/>
            <person name="Grover C."/>
            <person name="Hu G."/>
            <person name="Conover J."/>
            <person name="Carlson J."/>
            <person name="Shu S."/>
            <person name="Boston L."/>
            <person name="Williams M."/>
            <person name="Peterson D."/>
            <person name="Mcgee K."/>
            <person name="Jones D."/>
            <person name="Wendel J."/>
            <person name="Stelly D."/>
            <person name="Grimwood J."/>
            <person name="Schmutz J."/>
        </authorList>
    </citation>
    <scope>NUCLEOTIDE SEQUENCE [LARGE SCALE GENOMIC DNA]</scope>
    <source>
        <strain evidence="1">7179.01</strain>
    </source>
</reference>
<keyword evidence="2" id="KW-1185">Reference proteome</keyword>
<proteinExistence type="predicted"/>
<evidence type="ECO:0000313" key="2">
    <source>
        <dbReference type="Proteomes" id="UP000322667"/>
    </source>
</evidence>
<gene>
    <name evidence="1" type="ORF">ES332_A07G099700v1</name>
</gene>
<evidence type="ECO:0000313" key="1">
    <source>
        <dbReference type="EMBL" id="TYI18559.1"/>
    </source>
</evidence>
<organism evidence="1 2">
    <name type="scientific">Gossypium tomentosum</name>
    <name type="common">Hawaiian cotton</name>
    <name type="synonym">Gossypium sandvicense</name>
    <dbReference type="NCBI Taxonomy" id="34277"/>
    <lineage>
        <taxon>Eukaryota</taxon>
        <taxon>Viridiplantae</taxon>
        <taxon>Streptophyta</taxon>
        <taxon>Embryophyta</taxon>
        <taxon>Tracheophyta</taxon>
        <taxon>Spermatophyta</taxon>
        <taxon>Magnoliopsida</taxon>
        <taxon>eudicotyledons</taxon>
        <taxon>Gunneridae</taxon>
        <taxon>Pentapetalae</taxon>
        <taxon>rosids</taxon>
        <taxon>malvids</taxon>
        <taxon>Malvales</taxon>
        <taxon>Malvaceae</taxon>
        <taxon>Malvoideae</taxon>
        <taxon>Gossypium</taxon>
    </lineage>
</organism>
<accession>A0A5D2PR65</accession>